<evidence type="ECO:0000256" key="2">
    <source>
        <dbReference type="ARBA" id="ARBA00005227"/>
    </source>
</evidence>
<evidence type="ECO:0000256" key="6">
    <source>
        <dbReference type="ARBA" id="ARBA00023136"/>
    </source>
</evidence>
<evidence type="ECO:0000256" key="4">
    <source>
        <dbReference type="ARBA" id="ARBA00022729"/>
    </source>
</evidence>
<dbReference type="InterPro" id="IPR004240">
    <property type="entry name" value="EMP70"/>
</dbReference>
<feature type="transmembrane region" description="Helical" evidence="7">
    <location>
        <begin position="358"/>
        <end position="377"/>
    </location>
</feature>
<feature type="non-terminal residue" evidence="9">
    <location>
        <position position="1"/>
    </location>
</feature>
<reference evidence="9 10" key="1">
    <citation type="journal article" date="2023" name="bioRxiv">
        <title>Conserved and derived expression patterns and positive selection on dental genes reveal complex evolutionary context of ever-growing rodent molars.</title>
        <authorList>
            <person name="Calamari Z.T."/>
            <person name="Song A."/>
            <person name="Cohen E."/>
            <person name="Akter M."/>
            <person name="Roy R.D."/>
            <person name="Hallikas O."/>
            <person name="Christensen M.M."/>
            <person name="Li P."/>
            <person name="Marangoni P."/>
            <person name="Jernvall J."/>
            <person name="Klein O.D."/>
        </authorList>
    </citation>
    <scope>NUCLEOTIDE SEQUENCE [LARGE SCALE GENOMIC DNA]</scope>
    <source>
        <strain evidence="9">V071</strain>
    </source>
</reference>
<feature type="region of interest" description="Disordered" evidence="8">
    <location>
        <begin position="24"/>
        <end position="77"/>
    </location>
</feature>
<dbReference type="PANTHER" id="PTHR10766:SF111">
    <property type="entry name" value="TRANSMEMBRANE 9 SUPERFAMILY MEMBER 2"/>
    <property type="match status" value="1"/>
</dbReference>
<proteinExistence type="inferred from homology"/>
<sequence length="411" mass="45859">RTSENQGSGSAAADPSWFLVSSHRHSVNSAGNELKDKQAAQQTIMKSEWGSKSGTGQRPCGSSSATKPPIGTSHCRPPQCSDLKMISSASWFPRLSCPPLTAADTSARLCTWPPRGPRLMLLSLLLLGKVPGPQPGSAFYLPDLAPVDFFTQEKSDECKAEIELVSPESKHPSENQVLFKERIEPSPYKFTFNKSEACKIVCTKTYHTEKAEDKQKLDFLKKKRVSTPEFPIGCYITAEGHAKDACVTSSEFSQRDTFYISNHVDIKIYYHVETGSMGARLVAAKLEPKSIKHTHIDKPDCYGPPPPWINWKASGGHLDGTIFWRLCLIPTLIGLRGCPEEFDWRLVHGDLFRPPRKGMLSVFLVFGTQILIMTFGLRLRNSLQLQMEEGLRHYVGPDDHVPSVERWGLFI</sequence>
<evidence type="ECO:0000313" key="10">
    <source>
        <dbReference type="Proteomes" id="UP001488838"/>
    </source>
</evidence>
<dbReference type="GO" id="GO:0072657">
    <property type="term" value="P:protein localization to membrane"/>
    <property type="evidence" value="ECO:0007669"/>
    <property type="project" value="TreeGrafter"/>
</dbReference>
<evidence type="ECO:0000313" key="9">
    <source>
        <dbReference type="EMBL" id="KAK7830037.1"/>
    </source>
</evidence>
<comment type="caution">
    <text evidence="9">The sequence shown here is derived from an EMBL/GenBank/DDBJ whole genome shotgun (WGS) entry which is preliminary data.</text>
</comment>
<keyword evidence="4" id="KW-0732">Signal</keyword>
<accession>A0AAW0JU14</accession>
<keyword evidence="10" id="KW-1185">Reference proteome</keyword>
<evidence type="ECO:0000256" key="5">
    <source>
        <dbReference type="ARBA" id="ARBA00022989"/>
    </source>
</evidence>
<keyword evidence="5 7" id="KW-1133">Transmembrane helix</keyword>
<keyword evidence="3 7" id="KW-0812">Transmembrane</keyword>
<dbReference type="GO" id="GO:0016020">
    <property type="term" value="C:membrane"/>
    <property type="evidence" value="ECO:0007669"/>
    <property type="project" value="UniProtKB-SubCell"/>
</dbReference>
<dbReference type="EMBL" id="JBBHLL010000019">
    <property type="protein sequence ID" value="KAK7830037.1"/>
    <property type="molecule type" value="Genomic_DNA"/>
</dbReference>
<feature type="compositionally biased region" description="Polar residues" evidence="8">
    <location>
        <begin position="39"/>
        <end position="66"/>
    </location>
</feature>
<dbReference type="AlphaFoldDB" id="A0AAW0JU14"/>
<protein>
    <recommendedName>
        <fullName evidence="7">Transmembrane 9 superfamily member</fullName>
    </recommendedName>
</protein>
<evidence type="ECO:0000256" key="3">
    <source>
        <dbReference type="ARBA" id="ARBA00022692"/>
    </source>
</evidence>
<comment type="caution">
    <text evidence="7">Lacks conserved residue(s) required for the propagation of feature annotation.</text>
</comment>
<dbReference type="GO" id="GO:0005737">
    <property type="term" value="C:cytoplasm"/>
    <property type="evidence" value="ECO:0007669"/>
    <property type="project" value="UniProtKB-ARBA"/>
</dbReference>
<evidence type="ECO:0000256" key="1">
    <source>
        <dbReference type="ARBA" id="ARBA00004141"/>
    </source>
</evidence>
<keyword evidence="6 7" id="KW-0472">Membrane</keyword>
<dbReference type="Pfam" id="PF02990">
    <property type="entry name" value="EMP70"/>
    <property type="match status" value="2"/>
</dbReference>
<gene>
    <name evidence="9" type="ORF">U0070_003492</name>
</gene>
<name>A0AAW0JU14_MYOGA</name>
<organism evidence="9 10">
    <name type="scientific">Myodes glareolus</name>
    <name type="common">Bank vole</name>
    <name type="synonym">Clethrionomys glareolus</name>
    <dbReference type="NCBI Taxonomy" id="447135"/>
    <lineage>
        <taxon>Eukaryota</taxon>
        <taxon>Metazoa</taxon>
        <taxon>Chordata</taxon>
        <taxon>Craniata</taxon>
        <taxon>Vertebrata</taxon>
        <taxon>Euteleostomi</taxon>
        <taxon>Mammalia</taxon>
        <taxon>Eutheria</taxon>
        <taxon>Euarchontoglires</taxon>
        <taxon>Glires</taxon>
        <taxon>Rodentia</taxon>
        <taxon>Myomorpha</taxon>
        <taxon>Muroidea</taxon>
        <taxon>Cricetidae</taxon>
        <taxon>Arvicolinae</taxon>
        <taxon>Myodes</taxon>
    </lineage>
</organism>
<evidence type="ECO:0000256" key="7">
    <source>
        <dbReference type="RuleBase" id="RU363079"/>
    </source>
</evidence>
<dbReference type="PANTHER" id="PTHR10766">
    <property type="entry name" value="TRANSMEMBRANE 9 SUPERFAMILY PROTEIN"/>
    <property type="match status" value="1"/>
</dbReference>
<dbReference type="Proteomes" id="UP001488838">
    <property type="component" value="Unassembled WGS sequence"/>
</dbReference>
<evidence type="ECO:0000256" key="8">
    <source>
        <dbReference type="SAM" id="MobiDB-lite"/>
    </source>
</evidence>
<comment type="similarity">
    <text evidence="2 7">Belongs to the nonaspanin (TM9SF) (TC 9.A.2) family.</text>
</comment>
<comment type="subcellular location">
    <subcellularLocation>
        <location evidence="1">Membrane</location>
        <topology evidence="1">Multi-pass membrane protein</topology>
    </subcellularLocation>
</comment>